<dbReference type="InterPro" id="IPR036249">
    <property type="entry name" value="Thioredoxin-like_sf"/>
</dbReference>
<evidence type="ECO:0000313" key="1">
    <source>
        <dbReference type="EMBL" id="MDX5929250.1"/>
    </source>
</evidence>
<dbReference type="AlphaFoldDB" id="A0AAW9DKL5"/>
<proteinExistence type="predicted"/>
<evidence type="ECO:0000313" key="2">
    <source>
        <dbReference type="Proteomes" id="UP001279553"/>
    </source>
</evidence>
<gene>
    <name evidence="1" type="ORF">SIL87_00500</name>
</gene>
<keyword evidence="2" id="KW-1185">Reference proteome</keyword>
<organism evidence="1 2">
    <name type="scientific">Acidiphilium acidophilum</name>
    <name type="common">Thiobacillus acidophilus</name>
    <dbReference type="NCBI Taxonomy" id="76588"/>
    <lineage>
        <taxon>Bacteria</taxon>
        <taxon>Pseudomonadati</taxon>
        <taxon>Pseudomonadota</taxon>
        <taxon>Alphaproteobacteria</taxon>
        <taxon>Acetobacterales</taxon>
        <taxon>Acidocellaceae</taxon>
        <taxon>Acidiphilium</taxon>
    </lineage>
</organism>
<dbReference type="EMBL" id="JAWXYB010000001">
    <property type="protein sequence ID" value="MDX5929250.1"/>
    <property type="molecule type" value="Genomic_DNA"/>
</dbReference>
<dbReference type="SUPFAM" id="SSF52833">
    <property type="entry name" value="Thioredoxin-like"/>
    <property type="match status" value="1"/>
</dbReference>
<comment type="caution">
    <text evidence="1">The sequence shown here is derived from an EMBL/GenBank/DDBJ whole genome shotgun (WGS) entry which is preliminary data.</text>
</comment>
<dbReference type="Gene3D" id="3.40.30.10">
    <property type="entry name" value="Glutaredoxin"/>
    <property type="match status" value="1"/>
</dbReference>
<evidence type="ECO:0008006" key="3">
    <source>
        <dbReference type="Google" id="ProtNLM"/>
    </source>
</evidence>
<dbReference type="Proteomes" id="UP001279553">
    <property type="component" value="Unassembled WGS sequence"/>
</dbReference>
<sequence length="47" mass="5082">MADAFHVAGIPTTFLIDKMGRIAYKAVGGRNYADSDIRSIIEKLIAA</sequence>
<protein>
    <recommendedName>
        <fullName evidence="3">TlpA family protein disulfide reductase</fullName>
    </recommendedName>
</protein>
<accession>A0AAW9DKL5</accession>
<reference evidence="1 2" key="1">
    <citation type="submission" date="2023-11" db="EMBL/GenBank/DDBJ databases">
        <title>MicrobeMod: A computational toolkit for identifying prokaryotic methylation and restriction-modification with nanopore sequencing.</title>
        <authorList>
            <person name="Crits-Christoph A."/>
            <person name="Kang S.C."/>
            <person name="Lee H."/>
            <person name="Ostrov N."/>
        </authorList>
    </citation>
    <scope>NUCLEOTIDE SEQUENCE [LARGE SCALE GENOMIC DNA]</scope>
    <source>
        <strain evidence="1 2">DSMZ 700</strain>
    </source>
</reference>
<name>A0AAW9DKL5_ACIAO</name>